<name>A0ABQ8WWL5_PENCH</name>
<gene>
    <name evidence="1" type="ORF">N7505_001418</name>
</gene>
<evidence type="ECO:0000313" key="1">
    <source>
        <dbReference type="EMBL" id="KAJ5283438.1"/>
    </source>
</evidence>
<evidence type="ECO:0000313" key="2">
    <source>
        <dbReference type="Proteomes" id="UP001220256"/>
    </source>
</evidence>
<dbReference type="Gene3D" id="3.30.200.20">
    <property type="entry name" value="Phosphorylase Kinase, domain 1"/>
    <property type="match status" value="1"/>
</dbReference>
<dbReference type="InterPro" id="IPR011009">
    <property type="entry name" value="Kinase-like_dom_sf"/>
</dbReference>
<comment type="caution">
    <text evidence="1">The sequence shown here is derived from an EMBL/GenBank/DDBJ whole genome shotgun (WGS) entry which is preliminary data.</text>
</comment>
<evidence type="ECO:0008006" key="3">
    <source>
        <dbReference type="Google" id="ProtNLM"/>
    </source>
</evidence>
<reference evidence="1 2" key="1">
    <citation type="journal article" date="2023" name="IMA Fungus">
        <title>Comparative genomic study of the Penicillium genus elucidates a diverse pangenome and 15 lateral gene transfer events.</title>
        <authorList>
            <person name="Petersen C."/>
            <person name="Sorensen T."/>
            <person name="Nielsen M.R."/>
            <person name="Sondergaard T.E."/>
            <person name="Sorensen J.L."/>
            <person name="Fitzpatrick D.A."/>
            <person name="Frisvad J.C."/>
            <person name="Nielsen K.L."/>
        </authorList>
    </citation>
    <scope>NUCLEOTIDE SEQUENCE [LARGE SCALE GENOMIC DNA]</scope>
    <source>
        <strain evidence="1 2">IBT 3361</strain>
    </source>
</reference>
<accession>A0ABQ8WWL5</accession>
<organism evidence="1 2">
    <name type="scientific">Penicillium chrysogenum</name>
    <name type="common">Penicillium notatum</name>
    <dbReference type="NCBI Taxonomy" id="5076"/>
    <lineage>
        <taxon>Eukaryota</taxon>
        <taxon>Fungi</taxon>
        <taxon>Dikarya</taxon>
        <taxon>Ascomycota</taxon>
        <taxon>Pezizomycotina</taxon>
        <taxon>Eurotiomycetes</taxon>
        <taxon>Eurotiomycetidae</taxon>
        <taxon>Eurotiales</taxon>
        <taxon>Aspergillaceae</taxon>
        <taxon>Penicillium</taxon>
        <taxon>Penicillium chrysogenum species complex</taxon>
    </lineage>
</organism>
<dbReference type="Proteomes" id="UP001220256">
    <property type="component" value="Unassembled WGS sequence"/>
</dbReference>
<sequence>MYALDFIRPLPKRNRIPLSRLITGVGEKATALLESMLHFDTKERVSASEALTSQYLFPYHDSTDEPTSTELFKWSFSEVDLSIEDWKLILYTEVLSFHEQAPAPPNP</sequence>
<dbReference type="Gene3D" id="1.10.510.10">
    <property type="entry name" value="Transferase(Phosphotransferase) domain 1"/>
    <property type="match status" value="1"/>
</dbReference>
<dbReference type="EMBL" id="JAPVEB010000001">
    <property type="protein sequence ID" value="KAJ5283438.1"/>
    <property type="molecule type" value="Genomic_DNA"/>
</dbReference>
<protein>
    <recommendedName>
        <fullName evidence="3">Protein kinase domain-containing protein</fullName>
    </recommendedName>
</protein>
<proteinExistence type="predicted"/>
<dbReference type="SUPFAM" id="SSF56112">
    <property type="entry name" value="Protein kinase-like (PK-like)"/>
    <property type="match status" value="1"/>
</dbReference>
<keyword evidence="2" id="KW-1185">Reference proteome</keyword>